<dbReference type="GeneID" id="112415400"/>
<dbReference type="PROSITE" id="PS50262">
    <property type="entry name" value="G_PROTEIN_RECEP_F1_2"/>
    <property type="match status" value="1"/>
</dbReference>
<keyword evidence="4 18" id="KW-0812">Transmembrane</keyword>
<evidence type="ECO:0000256" key="5">
    <source>
        <dbReference type="ARBA" id="ARBA00022989"/>
    </source>
</evidence>
<evidence type="ECO:0000256" key="15">
    <source>
        <dbReference type="ARBA" id="ARBA00068514"/>
    </source>
</evidence>
<dbReference type="GO" id="GO:0004878">
    <property type="term" value="F:complement component C5a receptor activity"/>
    <property type="evidence" value="ECO:0007669"/>
    <property type="project" value="TreeGrafter"/>
</dbReference>
<dbReference type="KEGG" id="nasi:112415400"/>
<feature type="transmembrane region" description="Helical" evidence="18">
    <location>
        <begin position="195"/>
        <end position="217"/>
    </location>
</feature>
<feature type="transmembrane region" description="Helical" evidence="18">
    <location>
        <begin position="251"/>
        <end position="273"/>
    </location>
</feature>
<evidence type="ECO:0000256" key="2">
    <source>
        <dbReference type="ARBA" id="ARBA00022475"/>
    </source>
</evidence>
<dbReference type="STRING" id="1706337.A0A341DB22"/>
<feature type="transmembrane region" description="Helical" evidence="18">
    <location>
        <begin position="158"/>
        <end position="183"/>
    </location>
</feature>
<evidence type="ECO:0000256" key="11">
    <source>
        <dbReference type="ARBA" id="ARBA00023224"/>
    </source>
</evidence>
<evidence type="ECO:0000256" key="8">
    <source>
        <dbReference type="ARBA" id="ARBA00023157"/>
    </source>
</evidence>
<dbReference type="GO" id="GO:0006935">
    <property type="term" value="P:chemotaxis"/>
    <property type="evidence" value="ECO:0007669"/>
    <property type="project" value="InterPro"/>
</dbReference>
<dbReference type="GO" id="GO:0007204">
    <property type="term" value="P:positive regulation of cytosolic calcium ion concentration"/>
    <property type="evidence" value="ECO:0007669"/>
    <property type="project" value="TreeGrafter"/>
</dbReference>
<feature type="transmembrane region" description="Helical" evidence="18">
    <location>
        <begin position="85"/>
        <end position="107"/>
    </location>
</feature>
<comment type="similarity">
    <text evidence="12">Belongs to the chemokine-like receptor (CMKLR) family.</text>
</comment>
<dbReference type="Proteomes" id="UP000252040">
    <property type="component" value="Unplaced"/>
</dbReference>
<dbReference type="CDD" id="cd15114">
    <property type="entry name" value="7tmA_C5aR"/>
    <property type="match status" value="1"/>
</dbReference>
<dbReference type="GO" id="GO:0004930">
    <property type="term" value="F:G protein-coupled receptor activity"/>
    <property type="evidence" value="ECO:0007669"/>
    <property type="project" value="UniProtKB-KW"/>
</dbReference>
<dbReference type="InParanoid" id="A0A341DB22"/>
<evidence type="ECO:0000313" key="20">
    <source>
        <dbReference type="Proteomes" id="UP000252040"/>
    </source>
</evidence>
<keyword evidence="2" id="KW-1003">Cell membrane</keyword>
<evidence type="ECO:0000256" key="17">
    <source>
        <dbReference type="ARBA" id="ARBA00083911"/>
    </source>
</evidence>
<dbReference type="PANTHER" id="PTHR24225">
    <property type="entry name" value="CHEMOTACTIC RECEPTOR"/>
    <property type="match status" value="1"/>
</dbReference>
<evidence type="ECO:0000256" key="4">
    <source>
        <dbReference type="ARBA" id="ARBA00022692"/>
    </source>
</evidence>
<name>A0A341DB22_NEOAA</name>
<evidence type="ECO:0000256" key="12">
    <source>
        <dbReference type="ARBA" id="ARBA00025736"/>
    </source>
</evidence>
<evidence type="ECO:0000256" key="13">
    <source>
        <dbReference type="ARBA" id="ARBA00053872"/>
    </source>
</evidence>
<dbReference type="PRINTS" id="PR00237">
    <property type="entry name" value="GPCRRHODOPSN"/>
</dbReference>
<protein>
    <recommendedName>
        <fullName evidence="15">C5a anaphylatoxin chemotactic receptor 2</fullName>
    </recommendedName>
    <alternativeName>
        <fullName evidence="16">Complement component 5a receptor 2</fullName>
    </alternativeName>
    <alternativeName>
        <fullName evidence="17">G-protein coupled receptor 77</fullName>
    </alternativeName>
</protein>
<dbReference type="Gene3D" id="1.20.1070.10">
    <property type="entry name" value="Rhodopsin 7-helix transmembrane proteins"/>
    <property type="match status" value="1"/>
</dbReference>
<dbReference type="GO" id="GO:0006954">
    <property type="term" value="P:inflammatory response"/>
    <property type="evidence" value="ECO:0007669"/>
    <property type="project" value="TreeGrafter"/>
</dbReference>
<organism evidence="20 21">
    <name type="scientific">Neophocaena asiaeorientalis asiaeorientalis</name>
    <name type="common">Yangtze finless porpoise</name>
    <name type="synonym">Neophocaena phocaenoides subsp. asiaeorientalis</name>
    <dbReference type="NCBI Taxonomy" id="1706337"/>
    <lineage>
        <taxon>Eukaryota</taxon>
        <taxon>Metazoa</taxon>
        <taxon>Chordata</taxon>
        <taxon>Craniata</taxon>
        <taxon>Vertebrata</taxon>
        <taxon>Euteleostomi</taxon>
        <taxon>Mammalia</taxon>
        <taxon>Eutheria</taxon>
        <taxon>Laurasiatheria</taxon>
        <taxon>Artiodactyla</taxon>
        <taxon>Whippomorpha</taxon>
        <taxon>Cetacea</taxon>
        <taxon>Odontoceti</taxon>
        <taxon>Phocoenidae</taxon>
        <taxon>Neophocaena</taxon>
    </lineage>
</organism>
<evidence type="ECO:0000256" key="3">
    <source>
        <dbReference type="ARBA" id="ARBA00022553"/>
    </source>
</evidence>
<evidence type="ECO:0000256" key="14">
    <source>
        <dbReference type="ARBA" id="ARBA00062102"/>
    </source>
</evidence>
<dbReference type="GO" id="GO:0005886">
    <property type="term" value="C:plasma membrane"/>
    <property type="evidence" value="ECO:0007669"/>
    <property type="project" value="UniProtKB-SubCell"/>
</dbReference>
<feature type="transmembrane region" description="Helical" evidence="18">
    <location>
        <begin position="280"/>
        <end position="301"/>
    </location>
</feature>
<evidence type="ECO:0000313" key="21">
    <source>
        <dbReference type="RefSeq" id="XP_024624116.1"/>
    </source>
</evidence>
<evidence type="ECO:0000256" key="7">
    <source>
        <dbReference type="ARBA" id="ARBA00023136"/>
    </source>
</evidence>
<comment type="subunit">
    <text evidence="14">Interacts with C3 (the anaphylatoxin peptide C3a and the adipogenic hormone ASP); the interaction occurs with higher affinity for ASP, enhancing the phosphorylation and activation of GPR77, recruitment of ARRB2 to the cell surface and endocytosis of GRP77.</text>
</comment>
<dbReference type="InterPro" id="IPR000276">
    <property type="entry name" value="GPCR_Rhodpsn"/>
</dbReference>
<dbReference type="InterPro" id="IPR017452">
    <property type="entry name" value="GPCR_Rhodpsn_7TM"/>
</dbReference>
<dbReference type="FunFam" id="1.20.1070.10:FF:000296">
    <property type="entry name" value="C5a anaphylatoxin chemotactic receptor 2"/>
    <property type="match status" value="1"/>
</dbReference>
<feature type="transmembrane region" description="Helical" evidence="18">
    <location>
        <begin position="119"/>
        <end position="138"/>
    </location>
</feature>
<comment type="subcellular location">
    <subcellularLocation>
        <location evidence="1">Cell membrane</location>
        <topology evidence="1">Multi-pass membrane protein</topology>
    </subcellularLocation>
</comment>
<evidence type="ECO:0000256" key="6">
    <source>
        <dbReference type="ARBA" id="ARBA00023040"/>
    </source>
</evidence>
<dbReference type="AlphaFoldDB" id="A0A341DB22"/>
<accession>A0A341DB22</accession>
<dbReference type="FunCoup" id="A0A341DB22">
    <property type="interactions" value="49"/>
</dbReference>
<keyword evidence="5 18" id="KW-1133">Transmembrane helix</keyword>
<dbReference type="InterPro" id="IPR000826">
    <property type="entry name" value="Formyl_rcpt-rel"/>
</dbReference>
<dbReference type="PRINTS" id="PR00426">
    <property type="entry name" value="C5ANPHYLTXNR"/>
</dbReference>
<dbReference type="Pfam" id="PF00001">
    <property type="entry name" value="7tm_1"/>
    <property type="match status" value="1"/>
</dbReference>
<keyword evidence="10" id="KW-0325">Glycoprotein</keyword>
<feature type="domain" description="G-protein coupled receptors family 1 profile" evidence="19">
    <location>
        <begin position="98"/>
        <end position="337"/>
    </location>
</feature>
<keyword evidence="8" id="KW-1015">Disulfide bond</keyword>
<dbReference type="RefSeq" id="XP_024624116.1">
    <property type="nucleotide sequence ID" value="XM_024768348.1"/>
</dbReference>
<keyword evidence="9" id="KW-0675">Receptor</keyword>
<dbReference type="PANTHER" id="PTHR24225:SF1">
    <property type="entry name" value="C5A ANAPHYLATOXIN CHEMOTACTIC RECEPTOR 2"/>
    <property type="match status" value="1"/>
</dbReference>
<evidence type="ECO:0000259" key="19">
    <source>
        <dbReference type="PROSITE" id="PS50262"/>
    </source>
</evidence>
<comment type="function">
    <text evidence="13">Receptor for the chemotactic and inflammatory C3a, C4a and C5a anaphylatoxin peptides and also for their dearginated forms ASP/C3adesArg, C4adesArg and C5adesArg respectively. Couples weakly to G(i)-mediated signaling pathways.</text>
</comment>
<evidence type="ECO:0000256" key="18">
    <source>
        <dbReference type="SAM" id="Phobius"/>
    </source>
</evidence>
<dbReference type="GO" id="GO:0007200">
    <property type="term" value="P:phospholipase C-activating G protein-coupled receptor signaling pathway"/>
    <property type="evidence" value="ECO:0007669"/>
    <property type="project" value="TreeGrafter"/>
</dbReference>
<evidence type="ECO:0000256" key="9">
    <source>
        <dbReference type="ARBA" id="ARBA00023170"/>
    </source>
</evidence>
<dbReference type="SUPFAM" id="SSF81321">
    <property type="entry name" value="Family A G protein-coupled receptor-like"/>
    <property type="match status" value="1"/>
</dbReference>
<keyword evidence="3" id="KW-0597">Phosphoprotein</keyword>
<sequence length="383" mass="41616">MDSMTNSTSDYYDYSNWTDPNISVDDSSQSRRLHIPDVIALVSGVWMENSSLGYEYGDYGEIPDLPVDCVDGTCVSIEPLHVAPLLLYAAVFLVGLPGNAMVAWVTWKEARRRVGATWFLHLAMADLLCCLSLPILAVSVAHGGRWLYGAVGCRALPAVILLSMYASVLLLATLSADLCLLAFGPSWWGAAGRACRVQVACGASWTLALLLTVPSAIYRRLHQEYFPHRLECVVDYGGSTVAKNSVTATRFIFGFLGPLVVVASCHGALLCGATRRRWPLGMAVVVGFFVCWSPYHTLGLVLTLAAPHSVLLARALRAEPLVVGLALAHSCLNPMLFLYFGRSQLRKSLPASCRWALKESQSNDESVVSKKSTGQDLVSEMEV</sequence>
<gene>
    <name evidence="21" type="primary">LOC112415400</name>
</gene>
<evidence type="ECO:0000256" key="10">
    <source>
        <dbReference type="ARBA" id="ARBA00023180"/>
    </source>
</evidence>
<evidence type="ECO:0000256" key="1">
    <source>
        <dbReference type="ARBA" id="ARBA00004651"/>
    </source>
</evidence>
<keyword evidence="20" id="KW-1185">Reference proteome</keyword>
<feature type="transmembrane region" description="Helical" evidence="18">
    <location>
        <begin position="321"/>
        <end position="340"/>
    </location>
</feature>
<evidence type="ECO:0000256" key="16">
    <source>
        <dbReference type="ARBA" id="ARBA00078355"/>
    </source>
</evidence>
<proteinExistence type="inferred from homology"/>
<keyword evidence="6" id="KW-0297">G-protein coupled receptor</keyword>
<reference evidence="21" key="1">
    <citation type="submission" date="2025-08" db="UniProtKB">
        <authorList>
            <consortium name="RefSeq"/>
        </authorList>
    </citation>
    <scope>IDENTIFICATION</scope>
    <source>
        <tissue evidence="21">Meat</tissue>
    </source>
</reference>
<keyword evidence="7 18" id="KW-0472">Membrane</keyword>
<dbReference type="InterPro" id="IPR002234">
    <property type="entry name" value="Anphylx_rcpt_C3a/C5a1-2"/>
</dbReference>
<keyword evidence="11" id="KW-0807">Transducer</keyword>